<accession>A0A9P9IK18</accession>
<comment type="caution">
    <text evidence="2">The sequence shown here is derived from an EMBL/GenBank/DDBJ whole genome shotgun (WGS) entry which is preliminary data.</text>
</comment>
<protein>
    <submittedName>
        <fullName evidence="2">Uncharacterized protein</fullName>
    </submittedName>
</protein>
<keyword evidence="3" id="KW-1185">Reference proteome</keyword>
<name>A0A9P9IK18_9PLEO</name>
<gene>
    <name evidence="2" type="ORF">B0J11DRAFT_531082</name>
</gene>
<reference evidence="2" key="1">
    <citation type="journal article" date="2021" name="Nat. Commun.">
        <title>Genetic determinants of endophytism in the Arabidopsis root mycobiome.</title>
        <authorList>
            <person name="Mesny F."/>
            <person name="Miyauchi S."/>
            <person name="Thiergart T."/>
            <person name="Pickel B."/>
            <person name="Atanasova L."/>
            <person name="Karlsson M."/>
            <person name="Huettel B."/>
            <person name="Barry K.W."/>
            <person name="Haridas S."/>
            <person name="Chen C."/>
            <person name="Bauer D."/>
            <person name="Andreopoulos W."/>
            <person name="Pangilinan J."/>
            <person name="LaButti K."/>
            <person name="Riley R."/>
            <person name="Lipzen A."/>
            <person name="Clum A."/>
            <person name="Drula E."/>
            <person name="Henrissat B."/>
            <person name="Kohler A."/>
            <person name="Grigoriev I.V."/>
            <person name="Martin F.M."/>
            <person name="Hacquard S."/>
        </authorList>
    </citation>
    <scope>NUCLEOTIDE SEQUENCE</scope>
    <source>
        <strain evidence="2">MPI-CAGE-CH-0243</strain>
    </source>
</reference>
<evidence type="ECO:0000313" key="3">
    <source>
        <dbReference type="Proteomes" id="UP000700596"/>
    </source>
</evidence>
<evidence type="ECO:0000256" key="1">
    <source>
        <dbReference type="SAM" id="MobiDB-lite"/>
    </source>
</evidence>
<proteinExistence type="predicted"/>
<evidence type="ECO:0000313" key="2">
    <source>
        <dbReference type="EMBL" id="KAH7122284.1"/>
    </source>
</evidence>
<sequence length="204" mass="21900">MSMSMSMSPCRAPAGRGWQGWQGFIIIRASPEAASSSSSPSLLVRGLCASGANGASGAAPKLQAASPSGCYNLHANKTNKRPSNRPPVARQAGRLVRSTEETGKQGPRNSERRLSRWTQDMSGRRASWNFGGPLRKRNKCAPWTTVGCGLPGVRRARKTTLEAGRAVSYSTHSLGGVKRRRLEDGWWGGEHGRACGCDFARCEA</sequence>
<organism evidence="2 3">
    <name type="scientific">Dendryphion nanum</name>
    <dbReference type="NCBI Taxonomy" id="256645"/>
    <lineage>
        <taxon>Eukaryota</taxon>
        <taxon>Fungi</taxon>
        <taxon>Dikarya</taxon>
        <taxon>Ascomycota</taxon>
        <taxon>Pezizomycotina</taxon>
        <taxon>Dothideomycetes</taxon>
        <taxon>Pleosporomycetidae</taxon>
        <taxon>Pleosporales</taxon>
        <taxon>Torulaceae</taxon>
        <taxon>Dendryphion</taxon>
    </lineage>
</organism>
<feature type="region of interest" description="Disordered" evidence="1">
    <location>
        <begin position="73"/>
        <end position="120"/>
    </location>
</feature>
<feature type="compositionally biased region" description="Basic and acidic residues" evidence="1">
    <location>
        <begin position="97"/>
        <end position="114"/>
    </location>
</feature>
<dbReference type="EMBL" id="JAGMWT010000009">
    <property type="protein sequence ID" value="KAH7122284.1"/>
    <property type="molecule type" value="Genomic_DNA"/>
</dbReference>
<dbReference type="Proteomes" id="UP000700596">
    <property type="component" value="Unassembled WGS sequence"/>
</dbReference>
<dbReference type="AlphaFoldDB" id="A0A9P9IK18"/>